<dbReference type="Gene3D" id="3.40.250.10">
    <property type="entry name" value="Rhodanese-like domain"/>
    <property type="match status" value="1"/>
</dbReference>
<name>A0A1Y2D622_9PEZI</name>
<dbReference type="AlphaFoldDB" id="A0A1Y2D622"/>
<comment type="caution">
    <text evidence="2">The sequence shown here is derived from an EMBL/GenBank/DDBJ whole genome shotgun (WGS) entry which is preliminary data.</text>
</comment>
<proteinExistence type="predicted"/>
<dbReference type="SMART" id="SM00450">
    <property type="entry name" value="RHOD"/>
    <property type="match status" value="1"/>
</dbReference>
<evidence type="ECO:0000313" key="2">
    <source>
        <dbReference type="EMBL" id="ORY54700.1"/>
    </source>
</evidence>
<dbReference type="GeneID" id="63773334"/>
<dbReference type="InterPro" id="IPR001763">
    <property type="entry name" value="Rhodanese-like_dom"/>
</dbReference>
<dbReference type="Pfam" id="PF00581">
    <property type="entry name" value="Rhodanese"/>
    <property type="match status" value="1"/>
</dbReference>
<dbReference type="STRING" id="1141098.A0A1Y2D622"/>
<dbReference type="RefSeq" id="XP_040709282.1">
    <property type="nucleotide sequence ID" value="XM_040857122.1"/>
</dbReference>
<dbReference type="Proteomes" id="UP000193689">
    <property type="component" value="Unassembled WGS sequence"/>
</dbReference>
<evidence type="ECO:0000313" key="3">
    <source>
        <dbReference type="Proteomes" id="UP000193689"/>
    </source>
</evidence>
<dbReference type="OrthoDB" id="8300214at2759"/>
<dbReference type="InParanoid" id="A0A1Y2D622"/>
<reference evidence="2 3" key="1">
    <citation type="submission" date="2016-07" db="EMBL/GenBank/DDBJ databases">
        <title>Pervasive Adenine N6-methylation of Active Genes in Fungi.</title>
        <authorList>
            <consortium name="DOE Joint Genome Institute"/>
            <person name="Mondo S.J."/>
            <person name="Dannebaum R.O."/>
            <person name="Kuo R.C."/>
            <person name="Labutti K."/>
            <person name="Haridas S."/>
            <person name="Kuo A."/>
            <person name="Salamov A."/>
            <person name="Ahrendt S.R."/>
            <person name="Lipzen A."/>
            <person name="Sullivan W."/>
            <person name="Andreopoulos W.B."/>
            <person name="Clum A."/>
            <person name="Lindquist E."/>
            <person name="Daum C."/>
            <person name="Ramamoorthy G.K."/>
            <person name="Gryganskyi A."/>
            <person name="Culley D."/>
            <person name="Magnuson J.K."/>
            <person name="James T.Y."/>
            <person name="O'Malley M.A."/>
            <person name="Stajich J.E."/>
            <person name="Spatafora J.W."/>
            <person name="Visel A."/>
            <person name="Grigoriev I.V."/>
        </authorList>
    </citation>
    <scope>NUCLEOTIDE SEQUENCE [LARGE SCALE GENOMIC DNA]</scope>
    <source>
        <strain evidence="2 3">CBS 129021</strain>
    </source>
</reference>
<dbReference type="InterPro" id="IPR036873">
    <property type="entry name" value="Rhodanese-like_dom_sf"/>
</dbReference>
<evidence type="ECO:0000259" key="1">
    <source>
        <dbReference type="PROSITE" id="PS50206"/>
    </source>
</evidence>
<dbReference type="PANTHER" id="PTHR10828">
    <property type="entry name" value="M-PHASE INDUCER PHOSPHATASE DUAL SPECIFICITY PHOSPHATASE CDC25"/>
    <property type="match status" value="1"/>
</dbReference>
<sequence>MSLPNVSATTDTQPWFAAYLAPKCKQPKGMSREELLAILKEDPDAVGRGIVLVDLRKADHEGGTIRGSINLPAQSLYPALPTLYGLFKAAGARKVVFYCGSSRGRGTRAAGWLTDHIENQGDTTMESLVLLDGVRGWAAGGPEFVKFMEGYDQSAWA</sequence>
<dbReference type="GO" id="GO:0005634">
    <property type="term" value="C:nucleus"/>
    <property type="evidence" value="ECO:0007669"/>
    <property type="project" value="TreeGrafter"/>
</dbReference>
<dbReference type="GO" id="GO:0005737">
    <property type="term" value="C:cytoplasm"/>
    <property type="evidence" value="ECO:0007669"/>
    <property type="project" value="TreeGrafter"/>
</dbReference>
<dbReference type="EMBL" id="MCFJ01000032">
    <property type="protein sequence ID" value="ORY54700.1"/>
    <property type="molecule type" value="Genomic_DNA"/>
</dbReference>
<organism evidence="2 3">
    <name type="scientific">Pseudomassariella vexata</name>
    <dbReference type="NCBI Taxonomy" id="1141098"/>
    <lineage>
        <taxon>Eukaryota</taxon>
        <taxon>Fungi</taxon>
        <taxon>Dikarya</taxon>
        <taxon>Ascomycota</taxon>
        <taxon>Pezizomycotina</taxon>
        <taxon>Sordariomycetes</taxon>
        <taxon>Xylariomycetidae</taxon>
        <taxon>Amphisphaeriales</taxon>
        <taxon>Pseudomassariaceae</taxon>
        <taxon>Pseudomassariella</taxon>
    </lineage>
</organism>
<accession>A0A1Y2D622</accession>
<gene>
    <name evidence="2" type="ORF">BCR38DRAFT_357623</name>
</gene>
<protein>
    <submittedName>
        <fullName evidence="2">Rhodanese-like domain-containing protein</fullName>
    </submittedName>
</protein>
<dbReference type="PROSITE" id="PS50206">
    <property type="entry name" value="RHODANESE_3"/>
    <property type="match status" value="1"/>
</dbReference>
<feature type="domain" description="Rhodanese" evidence="1">
    <location>
        <begin position="46"/>
        <end position="146"/>
    </location>
</feature>
<keyword evidence="3" id="KW-1185">Reference proteome</keyword>
<dbReference type="SUPFAM" id="SSF52821">
    <property type="entry name" value="Rhodanese/Cell cycle control phosphatase"/>
    <property type="match status" value="1"/>
</dbReference>
<dbReference type="GO" id="GO:0004725">
    <property type="term" value="F:protein tyrosine phosphatase activity"/>
    <property type="evidence" value="ECO:0007669"/>
    <property type="project" value="TreeGrafter"/>
</dbReference>
<dbReference type="PANTHER" id="PTHR10828:SF50">
    <property type="entry name" value="REDUCTASE (ARC2), PUTATIVE (AFU_ORTHOLOGUE AFUA_6G13400)-RELATED"/>
    <property type="match status" value="1"/>
</dbReference>